<dbReference type="Pfam" id="PF00010">
    <property type="entry name" value="HLH"/>
    <property type="match status" value="1"/>
</dbReference>
<dbReference type="Proteomes" id="UP000355283">
    <property type="component" value="Unassembled WGS sequence"/>
</dbReference>
<feature type="compositionally biased region" description="Low complexity" evidence="1">
    <location>
        <begin position="110"/>
        <end position="128"/>
    </location>
</feature>
<name>A0A4D9D5I0_9STRA</name>
<dbReference type="InterPro" id="IPR035965">
    <property type="entry name" value="PAS-like_dom_sf"/>
</dbReference>
<feature type="region of interest" description="Disordered" evidence="1">
    <location>
        <begin position="110"/>
        <end position="130"/>
    </location>
</feature>
<dbReference type="Gene3D" id="4.10.280.10">
    <property type="entry name" value="Helix-loop-helix DNA-binding domain"/>
    <property type="match status" value="1"/>
</dbReference>
<evidence type="ECO:0000259" key="3">
    <source>
        <dbReference type="PROSITE" id="PS50888"/>
    </source>
</evidence>
<dbReference type="GO" id="GO:0046983">
    <property type="term" value="F:protein dimerization activity"/>
    <property type="evidence" value="ECO:0007669"/>
    <property type="project" value="InterPro"/>
</dbReference>
<dbReference type="SUPFAM" id="SSF55785">
    <property type="entry name" value="PYP-like sensor domain (PAS domain)"/>
    <property type="match status" value="1"/>
</dbReference>
<dbReference type="CDD" id="cd00130">
    <property type="entry name" value="PAS"/>
    <property type="match status" value="1"/>
</dbReference>
<protein>
    <recommendedName>
        <fullName evidence="6">BHLH domain-containing protein</fullName>
    </recommendedName>
</protein>
<gene>
    <name evidence="4" type="ORF">NSK_001910</name>
</gene>
<dbReference type="InterPro" id="IPR000014">
    <property type="entry name" value="PAS"/>
</dbReference>
<dbReference type="InterPro" id="IPR036638">
    <property type="entry name" value="HLH_DNA-bd_sf"/>
</dbReference>
<evidence type="ECO:0000313" key="4">
    <source>
        <dbReference type="EMBL" id="TFJ86822.1"/>
    </source>
</evidence>
<accession>A0A4D9D5I0</accession>
<dbReference type="EMBL" id="SDOX01000007">
    <property type="protein sequence ID" value="TFJ86822.1"/>
    <property type="molecule type" value="Genomic_DNA"/>
</dbReference>
<evidence type="ECO:0008006" key="6">
    <source>
        <dbReference type="Google" id="ProtNLM"/>
    </source>
</evidence>
<dbReference type="Gene3D" id="3.30.450.20">
    <property type="entry name" value="PAS domain"/>
    <property type="match status" value="1"/>
</dbReference>
<dbReference type="SUPFAM" id="SSF47459">
    <property type="entry name" value="HLH, helix-loop-helix DNA-binding domain"/>
    <property type="match status" value="1"/>
</dbReference>
<reference evidence="4 5" key="1">
    <citation type="submission" date="2019-01" db="EMBL/GenBank/DDBJ databases">
        <title>Nuclear Genome Assembly of the Microalgal Biofuel strain Nannochloropsis salina CCMP1776.</title>
        <authorList>
            <person name="Hovde B."/>
        </authorList>
    </citation>
    <scope>NUCLEOTIDE SEQUENCE [LARGE SCALE GENOMIC DNA]</scope>
    <source>
        <strain evidence="4 5">CCMP1776</strain>
    </source>
</reference>
<dbReference type="OrthoDB" id="206680at2759"/>
<dbReference type="InterPro" id="IPR011598">
    <property type="entry name" value="bHLH_dom"/>
</dbReference>
<evidence type="ECO:0000259" key="2">
    <source>
        <dbReference type="PROSITE" id="PS50112"/>
    </source>
</evidence>
<dbReference type="NCBIfam" id="TIGR00229">
    <property type="entry name" value="sensory_box"/>
    <property type="match status" value="1"/>
</dbReference>
<evidence type="ECO:0000256" key="1">
    <source>
        <dbReference type="SAM" id="MobiDB-lite"/>
    </source>
</evidence>
<feature type="region of interest" description="Disordered" evidence="1">
    <location>
        <begin position="1"/>
        <end position="26"/>
    </location>
</feature>
<proteinExistence type="predicted"/>
<feature type="domain" description="PAS" evidence="2">
    <location>
        <begin position="148"/>
        <end position="214"/>
    </location>
</feature>
<dbReference type="SMART" id="SM00091">
    <property type="entry name" value="PAS"/>
    <property type="match status" value="1"/>
</dbReference>
<sequence>MGTSERGMQEEDGMSDERKKRLRNEREQRRAHLITDQIDSLKGVLENSNFPLRSTSKFDILAACDEYIQHLRQRKNCLDLKHKLSGGGAGSPMTGFCKYNKAGIGVEGQSSSSVSSASEDNESTSSWGGVRGAAGGAAASQREIVLDFSEIFRSSHVPMAVVSIDGRLLQCNVEFSRVTGYTNDKLAGVTLFGLAAPECLEQLFKSIARLLSTAALDEKNPAYFATAAARATPFSHPGYKEANILLSLVRDEEHRARAFHCCIVAPQRYGQIATESTMEQATAVRPHM</sequence>
<feature type="domain" description="BHLH" evidence="3">
    <location>
        <begin position="18"/>
        <end position="71"/>
    </location>
</feature>
<feature type="compositionally biased region" description="Basic and acidic residues" evidence="1">
    <location>
        <begin position="15"/>
        <end position="26"/>
    </location>
</feature>
<keyword evidence="5" id="KW-1185">Reference proteome</keyword>
<evidence type="ECO:0000313" key="5">
    <source>
        <dbReference type="Proteomes" id="UP000355283"/>
    </source>
</evidence>
<dbReference type="PROSITE" id="PS50888">
    <property type="entry name" value="BHLH"/>
    <property type="match status" value="1"/>
</dbReference>
<comment type="caution">
    <text evidence="4">The sequence shown here is derived from an EMBL/GenBank/DDBJ whole genome shotgun (WGS) entry which is preliminary data.</text>
</comment>
<organism evidence="4 5">
    <name type="scientific">Nannochloropsis salina CCMP1776</name>
    <dbReference type="NCBI Taxonomy" id="1027361"/>
    <lineage>
        <taxon>Eukaryota</taxon>
        <taxon>Sar</taxon>
        <taxon>Stramenopiles</taxon>
        <taxon>Ochrophyta</taxon>
        <taxon>Eustigmatophyceae</taxon>
        <taxon>Eustigmatales</taxon>
        <taxon>Monodopsidaceae</taxon>
        <taxon>Microchloropsis</taxon>
        <taxon>Microchloropsis salina</taxon>
    </lineage>
</organism>
<dbReference type="AlphaFoldDB" id="A0A4D9D5I0"/>
<dbReference type="PROSITE" id="PS50112">
    <property type="entry name" value="PAS"/>
    <property type="match status" value="1"/>
</dbReference>